<evidence type="ECO:0000313" key="1">
    <source>
        <dbReference type="EMBL" id="SDP76115.1"/>
    </source>
</evidence>
<accession>A0A1H0VD13</accession>
<gene>
    <name evidence="1" type="ORF">SAMN04488529_11578</name>
</gene>
<dbReference type="EMBL" id="FNJM01000015">
    <property type="protein sequence ID" value="SDP76115.1"/>
    <property type="molecule type" value="Genomic_DNA"/>
</dbReference>
<dbReference type="AlphaFoldDB" id="A0A1H0VD13"/>
<name>A0A1H0VD13_9CLOT</name>
<keyword evidence="2" id="KW-1185">Reference proteome</keyword>
<reference evidence="1 2" key="1">
    <citation type="submission" date="2016-10" db="EMBL/GenBank/DDBJ databases">
        <authorList>
            <person name="de Groot N.N."/>
        </authorList>
    </citation>
    <scope>NUCLEOTIDE SEQUENCE [LARGE SCALE GENOMIC DNA]</scope>
    <source>
        <strain evidence="1 2">DSM 12272</strain>
    </source>
</reference>
<proteinExistence type="predicted"/>
<protein>
    <submittedName>
        <fullName evidence="1">Uncharacterized protein</fullName>
    </submittedName>
</protein>
<dbReference type="STRING" id="94869.SAMN04488529_11578"/>
<organism evidence="1 2">
    <name type="scientific">Clostridium gasigenes</name>
    <dbReference type="NCBI Taxonomy" id="94869"/>
    <lineage>
        <taxon>Bacteria</taxon>
        <taxon>Bacillati</taxon>
        <taxon>Bacillota</taxon>
        <taxon>Clostridia</taxon>
        <taxon>Eubacteriales</taxon>
        <taxon>Clostridiaceae</taxon>
        <taxon>Clostridium</taxon>
    </lineage>
</organism>
<sequence length="82" mass="9646">MVNNFKKQSKNKKASNFFSAKTMRYMLIQEYYNSEMNFPIVMIKKLNAVEEVPLKQYSDMKGEIELSKALRELERYGVAQIA</sequence>
<evidence type="ECO:0000313" key="2">
    <source>
        <dbReference type="Proteomes" id="UP000198597"/>
    </source>
</evidence>
<dbReference type="Proteomes" id="UP000198597">
    <property type="component" value="Unassembled WGS sequence"/>
</dbReference>